<comment type="caution">
    <text evidence="1">The sequence shown here is derived from an EMBL/GenBank/DDBJ whole genome shotgun (WGS) entry which is preliminary data.</text>
</comment>
<evidence type="ECO:0000313" key="1">
    <source>
        <dbReference type="EMBL" id="CAF1340343.1"/>
    </source>
</evidence>
<sequence>MKIETFSFRVTEHMTNVDCTTYEILPNELWLSIFQYFNTYNIFYTFFKLNKRIDSLIVNENNLHVALYNDFDYEWCTEIFLQSINSFSQVKSLTLANSRLLEQFHEIYPIYNFTQLHTLKFLCPVKLTLFHDVLCMTTLKSFSFVYNNASNFEAQWKSLCYNQSNLTSTLTHLTIKFDRYNTISDSDEMVNTNSKTVVQPNCIERLIIRYLSNKSRITILPLFGQTQFLTLGLFCDYPLPLMTTKPFILNNCIKMELDLYKDITYQQIESILKLVPHIKYLSIIQEDYPVQEAGRHWQYLLENICKNVLKFRLLIRFTKGYGSPEYHLSYWNQDTFRTLYWFERKTKTKYLDHAFPGFVVNFDIRKKNSI</sequence>
<dbReference type="Proteomes" id="UP000663877">
    <property type="component" value="Unassembled WGS sequence"/>
</dbReference>
<reference evidence="1" key="1">
    <citation type="submission" date="2021-02" db="EMBL/GenBank/DDBJ databases">
        <authorList>
            <person name="Nowell W R."/>
        </authorList>
    </citation>
    <scope>NUCLEOTIDE SEQUENCE</scope>
</reference>
<dbReference type="AlphaFoldDB" id="A0A815GLT3"/>
<organism evidence="1 2">
    <name type="scientific">Adineta steineri</name>
    <dbReference type="NCBI Taxonomy" id="433720"/>
    <lineage>
        <taxon>Eukaryota</taxon>
        <taxon>Metazoa</taxon>
        <taxon>Spiralia</taxon>
        <taxon>Gnathifera</taxon>
        <taxon>Rotifera</taxon>
        <taxon>Eurotatoria</taxon>
        <taxon>Bdelloidea</taxon>
        <taxon>Adinetida</taxon>
        <taxon>Adinetidae</taxon>
        <taxon>Adineta</taxon>
    </lineage>
</organism>
<accession>A0A815GLT3</accession>
<protein>
    <recommendedName>
        <fullName evidence="3">F-box domain-containing protein</fullName>
    </recommendedName>
</protein>
<dbReference type="EMBL" id="CAJNOI010000755">
    <property type="protein sequence ID" value="CAF1340343.1"/>
    <property type="molecule type" value="Genomic_DNA"/>
</dbReference>
<evidence type="ECO:0008006" key="3">
    <source>
        <dbReference type="Google" id="ProtNLM"/>
    </source>
</evidence>
<evidence type="ECO:0000313" key="2">
    <source>
        <dbReference type="Proteomes" id="UP000663877"/>
    </source>
</evidence>
<proteinExistence type="predicted"/>
<name>A0A815GLT3_9BILA</name>
<gene>
    <name evidence="1" type="ORF">BJG266_LOCUS34377</name>
</gene>